<protein>
    <recommendedName>
        <fullName evidence="3">Citrate synthase</fullName>
    </recommendedName>
</protein>
<evidence type="ECO:0000313" key="2">
    <source>
        <dbReference type="Proteomes" id="UP001589813"/>
    </source>
</evidence>
<dbReference type="EMBL" id="JBHLXP010000003">
    <property type="protein sequence ID" value="MFC0049450.1"/>
    <property type="molecule type" value="Genomic_DNA"/>
</dbReference>
<keyword evidence="2" id="KW-1185">Reference proteome</keyword>
<dbReference type="RefSeq" id="WP_377245306.1">
    <property type="nucleotide sequence ID" value="NZ_JBHLXP010000003.1"/>
</dbReference>
<sequence>MTKDFVYAKQASTQITAEFASAENPYLAVQQHIFGYELVELMQKRSFTDVLYLLLTGELPTRAQAQLLTELQIALCNAGPRHPATRAVMTAGISKARPEHLLPIGLQVLGGERQGAAAVAEAWQALQDCLTQHDFQPAQQPLPAGFGQVYAGIDPLQARLLTQLSSLPAAGPALRLCNQLQSYWQSQQQGILDIGLCAACCLDLGIGKRESIGLFQLLRAPGLLAHGMEQTHRPITDSPLLSDDDYEFQQDQ</sequence>
<dbReference type="Gene3D" id="1.10.580.10">
    <property type="entry name" value="Citrate Synthase, domain 1"/>
    <property type="match status" value="1"/>
</dbReference>
<evidence type="ECO:0008006" key="3">
    <source>
        <dbReference type="Google" id="ProtNLM"/>
    </source>
</evidence>
<proteinExistence type="predicted"/>
<dbReference type="SUPFAM" id="SSF48256">
    <property type="entry name" value="Citrate synthase"/>
    <property type="match status" value="1"/>
</dbReference>
<organism evidence="1 2">
    <name type="scientific">Rheinheimera tilapiae</name>
    <dbReference type="NCBI Taxonomy" id="875043"/>
    <lineage>
        <taxon>Bacteria</taxon>
        <taxon>Pseudomonadati</taxon>
        <taxon>Pseudomonadota</taxon>
        <taxon>Gammaproteobacteria</taxon>
        <taxon>Chromatiales</taxon>
        <taxon>Chromatiaceae</taxon>
        <taxon>Rheinheimera</taxon>
    </lineage>
</organism>
<reference evidence="1 2" key="1">
    <citation type="submission" date="2024-09" db="EMBL/GenBank/DDBJ databases">
        <authorList>
            <person name="Sun Q."/>
            <person name="Mori K."/>
        </authorList>
    </citation>
    <scope>NUCLEOTIDE SEQUENCE [LARGE SCALE GENOMIC DNA]</scope>
    <source>
        <strain evidence="1 2">KCTC 23315</strain>
    </source>
</reference>
<evidence type="ECO:0000313" key="1">
    <source>
        <dbReference type="EMBL" id="MFC0049450.1"/>
    </source>
</evidence>
<name>A0ABV6BIX8_9GAMM</name>
<comment type="caution">
    <text evidence="1">The sequence shown here is derived from an EMBL/GenBank/DDBJ whole genome shotgun (WGS) entry which is preliminary data.</text>
</comment>
<accession>A0ABV6BIX8</accession>
<dbReference type="Proteomes" id="UP001589813">
    <property type="component" value="Unassembled WGS sequence"/>
</dbReference>
<gene>
    <name evidence="1" type="ORF">ACFFJP_14230</name>
</gene>
<dbReference type="InterPro" id="IPR016142">
    <property type="entry name" value="Citrate_synth-like_lrg_a-sub"/>
</dbReference>
<dbReference type="InterPro" id="IPR036969">
    <property type="entry name" value="Citrate_synthase_sf"/>
</dbReference>